<name>A0AAV1D8C2_OLDCO</name>
<accession>A0AAV1D8C2</accession>
<organism evidence="6 7">
    <name type="scientific">Oldenlandia corymbosa var. corymbosa</name>
    <dbReference type="NCBI Taxonomy" id="529605"/>
    <lineage>
        <taxon>Eukaryota</taxon>
        <taxon>Viridiplantae</taxon>
        <taxon>Streptophyta</taxon>
        <taxon>Embryophyta</taxon>
        <taxon>Tracheophyta</taxon>
        <taxon>Spermatophyta</taxon>
        <taxon>Magnoliopsida</taxon>
        <taxon>eudicotyledons</taxon>
        <taxon>Gunneridae</taxon>
        <taxon>Pentapetalae</taxon>
        <taxon>asterids</taxon>
        <taxon>lamiids</taxon>
        <taxon>Gentianales</taxon>
        <taxon>Rubiaceae</taxon>
        <taxon>Rubioideae</taxon>
        <taxon>Spermacoceae</taxon>
        <taxon>Hedyotis-Oldenlandia complex</taxon>
        <taxon>Oldenlandia</taxon>
    </lineage>
</organism>
<keyword evidence="3" id="KW-0963">Cytoplasm</keyword>
<evidence type="ECO:0000256" key="5">
    <source>
        <dbReference type="SAM" id="MobiDB-lite"/>
    </source>
</evidence>
<evidence type="ECO:0000256" key="2">
    <source>
        <dbReference type="ARBA" id="ARBA00008332"/>
    </source>
</evidence>
<dbReference type="Pfam" id="PF10248">
    <property type="entry name" value="Mlf1IP"/>
    <property type="match status" value="1"/>
</dbReference>
<sequence length="273" mass="30395">MAEFKAITAAFEEAKKKRQPESVLSVSRMSWFSGENDPFDHPFFTQPLKSFFGERNPFDDPFFSRPFDDQLGSRKPITVEELNLDDGGTENSNAGREIISNKPSRNANGNTCYTFRGFAYGGPEGWQYSCSESGMAGGDGVFLAEMKEDNRMVGESLHTISKGIRNKGHSVTKKKKSDGSVDSLQTLHNLNEDELTGFEENWNTSASKYLPSWSTNFNPFENGGANWIGWEGFPAWNNWGGYALPPAENYGETGAGEPDGRRRGKKVVRVNIE</sequence>
<proteinExistence type="inferred from homology"/>
<evidence type="ECO:0000313" key="6">
    <source>
        <dbReference type="EMBL" id="CAI9103696.1"/>
    </source>
</evidence>
<keyword evidence="7" id="KW-1185">Reference proteome</keyword>
<dbReference type="InterPro" id="IPR019376">
    <property type="entry name" value="Myeloid_leukemia_factor"/>
</dbReference>
<evidence type="ECO:0000256" key="1">
    <source>
        <dbReference type="ARBA" id="ARBA00004496"/>
    </source>
</evidence>
<reference evidence="6" key="1">
    <citation type="submission" date="2023-03" db="EMBL/GenBank/DDBJ databases">
        <authorList>
            <person name="Julca I."/>
        </authorList>
    </citation>
    <scope>NUCLEOTIDE SEQUENCE</scope>
</reference>
<protein>
    <submittedName>
        <fullName evidence="6">OLC1v1002230C4</fullName>
    </submittedName>
</protein>
<dbReference type="Proteomes" id="UP001161247">
    <property type="component" value="Chromosome 4"/>
</dbReference>
<dbReference type="EMBL" id="OX459121">
    <property type="protein sequence ID" value="CAI9103696.1"/>
    <property type="molecule type" value="Genomic_DNA"/>
</dbReference>
<evidence type="ECO:0000256" key="4">
    <source>
        <dbReference type="ARBA" id="ARBA00022553"/>
    </source>
</evidence>
<gene>
    <name evidence="6" type="ORF">OLC1_LOCUS12796</name>
</gene>
<evidence type="ECO:0000313" key="7">
    <source>
        <dbReference type="Proteomes" id="UP001161247"/>
    </source>
</evidence>
<dbReference type="AlphaFoldDB" id="A0AAV1D8C2"/>
<dbReference type="PANTHER" id="PTHR13105">
    <property type="entry name" value="MYELOID LEUKEMIA FACTOR"/>
    <property type="match status" value="1"/>
</dbReference>
<evidence type="ECO:0000256" key="3">
    <source>
        <dbReference type="ARBA" id="ARBA00022490"/>
    </source>
</evidence>
<dbReference type="GO" id="GO:0005737">
    <property type="term" value="C:cytoplasm"/>
    <property type="evidence" value="ECO:0007669"/>
    <property type="project" value="UniProtKB-SubCell"/>
</dbReference>
<feature type="region of interest" description="Disordered" evidence="5">
    <location>
        <begin position="83"/>
        <end position="102"/>
    </location>
</feature>
<comment type="subcellular location">
    <subcellularLocation>
        <location evidence="1">Cytoplasm</location>
    </subcellularLocation>
</comment>
<comment type="similarity">
    <text evidence="2">Belongs to the MLF family.</text>
</comment>
<keyword evidence="4" id="KW-0597">Phosphoprotein</keyword>